<evidence type="ECO:0000313" key="2">
    <source>
        <dbReference type="Proteomes" id="UP000504633"/>
    </source>
</evidence>
<dbReference type="RefSeq" id="XP_023167359.2">
    <property type="nucleotide sequence ID" value="XM_023311591.2"/>
</dbReference>
<reference evidence="3" key="1">
    <citation type="submission" date="2025-08" db="UniProtKB">
        <authorList>
            <consortium name="RefSeq"/>
        </authorList>
    </citation>
    <scope>IDENTIFICATION</scope>
    <source>
        <strain evidence="3">15085-1641.00</strain>
        <tissue evidence="3">Whole body</tissue>
    </source>
</reference>
<feature type="compositionally biased region" description="Basic and acidic residues" evidence="1">
    <location>
        <begin position="371"/>
        <end position="382"/>
    </location>
</feature>
<evidence type="ECO:0000313" key="3">
    <source>
        <dbReference type="RefSeq" id="XP_023167359.2"/>
    </source>
</evidence>
<gene>
    <name evidence="3" type="primary">LOC111597064</name>
</gene>
<feature type="region of interest" description="Disordered" evidence="1">
    <location>
        <begin position="310"/>
        <end position="329"/>
    </location>
</feature>
<feature type="region of interest" description="Disordered" evidence="1">
    <location>
        <begin position="355"/>
        <end position="388"/>
    </location>
</feature>
<dbReference type="GeneID" id="111597064"/>
<name>A0A6J1LQU7_DROHY</name>
<proteinExistence type="predicted"/>
<feature type="region of interest" description="Disordered" evidence="1">
    <location>
        <begin position="208"/>
        <end position="228"/>
    </location>
</feature>
<organism evidence="2 3">
    <name type="scientific">Drosophila hydei</name>
    <name type="common">Fruit fly</name>
    <dbReference type="NCBI Taxonomy" id="7224"/>
    <lineage>
        <taxon>Eukaryota</taxon>
        <taxon>Metazoa</taxon>
        <taxon>Ecdysozoa</taxon>
        <taxon>Arthropoda</taxon>
        <taxon>Hexapoda</taxon>
        <taxon>Insecta</taxon>
        <taxon>Pterygota</taxon>
        <taxon>Neoptera</taxon>
        <taxon>Endopterygota</taxon>
        <taxon>Diptera</taxon>
        <taxon>Brachycera</taxon>
        <taxon>Muscomorpha</taxon>
        <taxon>Ephydroidea</taxon>
        <taxon>Drosophilidae</taxon>
        <taxon>Drosophila</taxon>
    </lineage>
</organism>
<accession>A0A6J1LQU7</accession>
<evidence type="ECO:0000256" key="1">
    <source>
        <dbReference type="SAM" id="MobiDB-lite"/>
    </source>
</evidence>
<dbReference type="OMA" id="QDYFKVR"/>
<feature type="region of interest" description="Disordered" evidence="1">
    <location>
        <begin position="130"/>
        <end position="155"/>
    </location>
</feature>
<dbReference type="AlphaFoldDB" id="A0A6J1LQU7"/>
<sequence length="388" mass="44155">MPKLKALKVYKMEEYKLLNAELMDYVQSQRITIAEMLKTEVVLKKQLQEERETRLADAQYNEQKLKCAIRTLLHSLDINLDRNDDSLSFQSSKASDNVRTSLYTGSQASSGLRRSSEILRRTLMVSPIRRSRTSVLSSNNSQDEESEKATATASPCNGKVAIVRKTPEPRHLIELQANMSSPEVQEIDSPKQLSISVCHMYSIIEESDSEASDSSMMLSPSPLPDRTKDNQRTVMLIPRVEITKDRDPSPIVQNEIKKYNLRQTNITKMLRNHETNVANQEPRSPMQLTLPYASINADALTPRRALEDMTNRSVDYSTPHRDKETSITKRNFASIKAKAVSSKLSNISQTEESILENSMVNRPRRACRPRSLKEPNCRDKLRSQTQSK</sequence>
<feature type="compositionally biased region" description="Basic and acidic residues" evidence="1">
    <location>
        <begin position="318"/>
        <end position="327"/>
    </location>
</feature>
<dbReference type="KEGG" id="dhe:111597064"/>
<keyword evidence="2" id="KW-1185">Reference proteome</keyword>
<dbReference type="Proteomes" id="UP000504633">
    <property type="component" value="Unplaced"/>
</dbReference>
<protein>
    <submittedName>
        <fullName evidence="3">Shugoshin-like</fullName>
    </submittedName>
</protein>
<dbReference type="OrthoDB" id="7862396at2759"/>